<feature type="chain" id="PRO_5002952661" description="Nuclease S1" evidence="8">
    <location>
        <begin position="18"/>
        <end position="342"/>
    </location>
</feature>
<dbReference type="Gene3D" id="1.10.575.10">
    <property type="entry name" value="P1 Nuclease"/>
    <property type="match status" value="1"/>
</dbReference>
<dbReference type="InParanoid" id="C5KEB8"/>
<reference evidence="9 10" key="1">
    <citation type="submission" date="2008-07" db="EMBL/GenBank/DDBJ databases">
        <authorList>
            <person name="El-Sayed N."/>
            <person name="Caler E."/>
            <person name="Inman J."/>
            <person name="Amedeo P."/>
            <person name="Hass B."/>
            <person name="Wortman J."/>
        </authorList>
    </citation>
    <scope>NUCLEOTIDE SEQUENCE [LARGE SCALE GENOMIC DNA]</scope>
    <source>
        <strain evidence="10">ATCC 50983 / TXsc</strain>
    </source>
</reference>
<dbReference type="PANTHER" id="PTHR33146">
    <property type="entry name" value="ENDONUCLEASE 4"/>
    <property type="match status" value="1"/>
</dbReference>
<evidence type="ECO:0000313" key="9">
    <source>
        <dbReference type="EMBL" id="EER17176.1"/>
    </source>
</evidence>
<dbReference type="CDD" id="cd11010">
    <property type="entry name" value="S1-P1_nuclease"/>
    <property type="match status" value="1"/>
</dbReference>
<dbReference type="GO" id="GO:0016788">
    <property type="term" value="F:hydrolase activity, acting on ester bonds"/>
    <property type="evidence" value="ECO:0007669"/>
    <property type="project" value="InterPro"/>
</dbReference>
<dbReference type="GO" id="GO:0046872">
    <property type="term" value="F:metal ion binding"/>
    <property type="evidence" value="ECO:0007669"/>
    <property type="project" value="UniProtKB-KW"/>
</dbReference>
<keyword evidence="5" id="KW-0378">Hydrolase</keyword>
<dbReference type="RefSeq" id="XP_002785380.1">
    <property type="nucleotide sequence ID" value="XM_002785334.1"/>
</dbReference>
<dbReference type="GeneID" id="9053392"/>
<dbReference type="OrthoDB" id="441446at2759"/>
<evidence type="ECO:0000256" key="3">
    <source>
        <dbReference type="ARBA" id="ARBA00022723"/>
    </source>
</evidence>
<evidence type="ECO:0000256" key="4">
    <source>
        <dbReference type="ARBA" id="ARBA00022759"/>
    </source>
</evidence>
<dbReference type="GO" id="GO:0004519">
    <property type="term" value="F:endonuclease activity"/>
    <property type="evidence" value="ECO:0007669"/>
    <property type="project" value="UniProtKB-KW"/>
</dbReference>
<organism evidence="10">
    <name type="scientific">Perkinsus marinus (strain ATCC 50983 / TXsc)</name>
    <dbReference type="NCBI Taxonomy" id="423536"/>
    <lineage>
        <taxon>Eukaryota</taxon>
        <taxon>Sar</taxon>
        <taxon>Alveolata</taxon>
        <taxon>Perkinsozoa</taxon>
        <taxon>Perkinsea</taxon>
        <taxon>Perkinsida</taxon>
        <taxon>Perkinsidae</taxon>
        <taxon>Perkinsus</taxon>
    </lineage>
</organism>
<dbReference type="AlphaFoldDB" id="C5KEB8"/>
<keyword evidence="8" id="KW-0732">Signal</keyword>
<dbReference type="Proteomes" id="UP000007800">
    <property type="component" value="Unassembled WGS sequence"/>
</dbReference>
<gene>
    <name evidence="9" type="ORF">Pmar_PMAR003773</name>
</gene>
<evidence type="ECO:0000256" key="7">
    <source>
        <dbReference type="ARBA" id="ARBA00023180"/>
    </source>
</evidence>
<keyword evidence="2" id="KW-0540">Nuclease</keyword>
<evidence type="ECO:0000256" key="5">
    <source>
        <dbReference type="ARBA" id="ARBA00022801"/>
    </source>
</evidence>
<comment type="similarity">
    <text evidence="1">Belongs to the nuclease type I family.</text>
</comment>
<accession>C5KEB8</accession>
<proteinExistence type="inferred from homology"/>
<evidence type="ECO:0000256" key="2">
    <source>
        <dbReference type="ARBA" id="ARBA00022722"/>
    </source>
</evidence>
<dbReference type="EMBL" id="GG672299">
    <property type="protein sequence ID" value="EER17176.1"/>
    <property type="molecule type" value="Genomic_DNA"/>
</dbReference>
<evidence type="ECO:0000256" key="1">
    <source>
        <dbReference type="ARBA" id="ARBA00009547"/>
    </source>
</evidence>
<dbReference type="PANTHER" id="PTHR33146:SF26">
    <property type="entry name" value="ENDONUCLEASE 4"/>
    <property type="match status" value="1"/>
</dbReference>
<dbReference type="GO" id="GO:0003676">
    <property type="term" value="F:nucleic acid binding"/>
    <property type="evidence" value="ECO:0007669"/>
    <property type="project" value="InterPro"/>
</dbReference>
<protein>
    <recommendedName>
        <fullName evidence="11">Nuclease S1</fullName>
    </recommendedName>
</protein>
<dbReference type="GO" id="GO:0006308">
    <property type="term" value="P:DNA catabolic process"/>
    <property type="evidence" value="ECO:0007669"/>
    <property type="project" value="InterPro"/>
</dbReference>
<keyword evidence="10" id="KW-1185">Reference proteome</keyword>
<keyword evidence="6" id="KW-1015">Disulfide bond</keyword>
<dbReference type="InterPro" id="IPR003154">
    <property type="entry name" value="S1/P1nuclease"/>
</dbReference>
<feature type="signal peptide" evidence="8">
    <location>
        <begin position="1"/>
        <end position="17"/>
    </location>
</feature>
<keyword evidence="4" id="KW-0255">Endonuclease</keyword>
<dbReference type="InterPro" id="IPR008947">
    <property type="entry name" value="PLipase_C/P1_nuclease_dom_sf"/>
</dbReference>
<keyword evidence="7" id="KW-0325">Glycoprotein</keyword>
<evidence type="ECO:0000256" key="8">
    <source>
        <dbReference type="SAM" id="SignalP"/>
    </source>
</evidence>
<evidence type="ECO:0000313" key="10">
    <source>
        <dbReference type="Proteomes" id="UP000007800"/>
    </source>
</evidence>
<dbReference type="Pfam" id="PF02265">
    <property type="entry name" value="S1-P1_nuclease"/>
    <property type="match status" value="1"/>
</dbReference>
<evidence type="ECO:0008006" key="11">
    <source>
        <dbReference type="Google" id="ProtNLM"/>
    </source>
</evidence>
<evidence type="ECO:0000256" key="6">
    <source>
        <dbReference type="ARBA" id="ARBA00023157"/>
    </source>
</evidence>
<sequence length="342" mass="38239">MEFPLLSLLLSLSPVLGSDFHAVVVELADLRLADKTRQELSTMLGNDYRLSTTANWVARLTYPWLAGLSTAYNDHCNFNYARDCTNNGRCLAGSIWNYTNRMIDPYLSTKERSEAVKFLVHFVADAHLPLSAGRSSDQGGKKINVHINFADFSNVDLSKAWREKILDEMQGALYPGKYVQQDSNSSSHRMKFWRVTSNSIGADLDQKYAGMVPSWLAECTQHGINACIDMILNEAADLACRIAYRNMDGRDIQDNDGLSREYYTSRIGMLREQLAKAAIRLGWIMDEAFKNYTGVTTTVRPVTTAGPVSPSTTTTKPKSNAIITSPFIMIYYISAFCAYALI</sequence>
<name>C5KEB8_PERM5</name>
<dbReference type="OMA" id="ESANLAC"/>
<keyword evidence="3" id="KW-0479">Metal-binding</keyword>
<dbReference type="SUPFAM" id="SSF48537">
    <property type="entry name" value="Phospholipase C/P1 nuclease"/>
    <property type="match status" value="1"/>
</dbReference>